<accession>A0ABQ5IT96</accession>
<dbReference type="EMBL" id="BQNB010021068">
    <property type="protein sequence ID" value="GJU02518.1"/>
    <property type="molecule type" value="Genomic_DNA"/>
</dbReference>
<feature type="compositionally biased region" description="Basic and acidic residues" evidence="1">
    <location>
        <begin position="128"/>
        <end position="153"/>
    </location>
</feature>
<dbReference type="Proteomes" id="UP001151760">
    <property type="component" value="Unassembled WGS sequence"/>
</dbReference>
<name>A0ABQ5IT96_9ASTR</name>
<comment type="caution">
    <text evidence="2">The sequence shown here is derived from an EMBL/GenBank/DDBJ whole genome shotgun (WGS) entry which is preliminary data.</text>
</comment>
<dbReference type="InterPro" id="IPR006912">
    <property type="entry name" value="Harbinger_derived_prot"/>
</dbReference>
<organism evidence="2 3">
    <name type="scientific">Tanacetum coccineum</name>
    <dbReference type="NCBI Taxonomy" id="301880"/>
    <lineage>
        <taxon>Eukaryota</taxon>
        <taxon>Viridiplantae</taxon>
        <taxon>Streptophyta</taxon>
        <taxon>Embryophyta</taxon>
        <taxon>Tracheophyta</taxon>
        <taxon>Spermatophyta</taxon>
        <taxon>Magnoliopsida</taxon>
        <taxon>eudicotyledons</taxon>
        <taxon>Gunneridae</taxon>
        <taxon>Pentapetalae</taxon>
        <taxon>asterids</taxon>
        <taxon>campanulids</taxon>
        <taxon>Asterales</taxon>
        <taxon>Asteraceae</taxon>
        <taxon>Asteroideae</taxon>
        <taxon>Anthemideae</taxon>
        <taxon>Anthemidinae</taxon>
        <taxon>Tanacetum</taxon>
    </lineage>
</organism>
<reference evidence="2" key="1">
    <citation type="journal article" date="2022" name="Int. J. Mol. Sci.">
        <title>Draft Genome of Tanacetum Coccineum: Genomic Comparison of Closely Related Tanacetum-Family Plants.</title>
        <authorList>
            <person name="Yamashiro T."/>
            <person name="Shiraishi A."/>
            <person name="Nakayama K."/>
            <person name="Satake H."/>
        </authorList>
    </citation>
    <scope>NUCLEOTIDE SEQUENCE</scope>
</reference>
<protein>
    <submittedName>
        <fullName evidence="2">ALP1-like protein</fullName>
    </submittedName>
</protein>
<feature type="region of interest" description="Disordered" evidence="1">
    <location>
        <begin position="122"/>
        <end position="153"/>
    </location>
</feature>
<reference evidence="2" key="2">
    <citation type="submission" date="2022-01" db="EMBL/GenBank/DDBJ databases">
        <authorList>
            <person name="Yamashiro T."/>
            <person name="Shiraishi A."/>
            <person name="Satake H."/>
            <person name="Nakayama K."/>
        </authorList>
    </citation>
    <scope>NUCLEOTIDE SEQUENCE</scope>
</reference>
<evidence type="ECO:0000313" key="3">
    <source>
        <dbReference type="Proteomes" id="UP001151760"/>
    </source>
</evidence>
<keyword evidence="3" id="KW-1185">Reference proteome</keyword>
<gene>
    <name evidence="2" type="ORF">Tco_1112856</name>
</gene>
<evidence type="ECO:0000256" key="1">
    <source>
        <dbReference type="SAM" id="MobiDB-lite"/>
    </source>
</evidence>
<proteinExistence type="predicted"/>
<evidence type="ECO:0000313" key="2">
    <source>
        <dbReference type="EMBL" id="GJU02518.1"/>
    </source>
</evidence>
<sequence length="153" mass="17193">MRIFMVFRECFEPLTVCTRNEELSGQYGTGDKKFLTIMLEVVASQDLLIWHAFFGIAGANNDINVFDNSSLFDDLVEDITPAAPFVVNEVGFENGCSDIKFRVVEVTTIVFGSPNKATSYSVHGPALGRKDHNTTLHGDDRYEHRRDDDVAKR</sequence>
<dbReference type="Pfam" id="PF04827">
    <property type="entry name" value="Plant_tran"/>
    <property type="match status" value="1"/>
</dbReference>